<dbReference type="KEGG" id="lpav:PLANPX_1760"/>
<dbReference type="EMBL" id="AP021861">
    <property type="protein sequence ID" value="BBO32148.1"/>
    <property type="molecule type" value="Genomic_DNA"/>
</dbReference>
<evidence type="ECO:0000313" key="2">
    <source>
        <dbReference type="EMBL" id="BBO32148.1"/>
    </source>
</evidence>
<feature type="compositionally biased region" description="Polar residues" evidence="1">
    <location>
        <begin position="1"/>
        <end position="18"/>
    </location>
</feature>
<accession>A0A5K7X6I7</accession>
<dbReference type="RefSeq" id="WP_152098165.1">
    <property type="nucleotide sequence ID" value="NZ_AP021861.1"/>
</dbReference>
<name>A0A5K7X6I7_9BACT</name>
<protein>
    <submittedName>
        <fullName evidence="2">Uncharacterized protein</fullName>
    </submittedName>
</protein>
<keyword evidence="3" id="KW-1185">Reference proteome</keyword>
<evidence type="ECO:0000256" key="1">
    <source>
        <dbReference type="SAM" id="MobiDB-lite"/>
    </source>
</evidence>
<proteinExistence type="predicted"/>
<evidence type="ECO:0000313" key="3">
    <source>
        <dbReference type="Proteomes" id="UP000326837"/>
    </source>
</evidence>
<feature type="region of interest" description="Disordered" evidence="1">
    <location>
        <begin position="1"/>
        <end position="24"/>
    </location>
</feature>
<reference evidence="3" key="1">
    <citation type="submission" date="2019-10" db="EMBL/GenBank/DDBJ databases">
        <title>Lacipirellula parvula gen. nov., sp. nov., representing a lineage of planctomycetes widespread in freshwater anoxic habitats, and description of the family Lacipirellulaceae.</title>
        <authorList>
            <person name="Dedysh S.N."/>
            <person name="Kulichevskaya I.S."/>
            <person name="Beletsky A.V."/>
            <person name="Rakitin A.L."/>
            <person name="Mardanov A.V."/>
            <person name="Ivanova A.A."/>
            <person name="Saltykova V.X."/>
            <person name="Rijpstra W.I.C."/>
            <person name="Sinninghe Damste J.S."/>
            <person name="Ravin N.V."/>
        </authorList>
    </citation>
    <scope>NUCLEOTIDE SEQUENCE [LARGE SCALE GENOMIC DNA]</scope>
    <source>
        <strain evidence="3">PX69</strain>
    </source>
</reference>
<dbReference type="AlphaFoldDB" id="A0A5K7X6I7"/>
<dbReference type="Proteomes" id="UP000326837">
    <property type="component" value="Chromosome"/>
</dbReference>
<sequence>MTIQLTSEQRAVVDSQTPGRPVRVEDSESGRVYWLVSSDDVHSLWTTHVSDAVEAGMQAIAQGQAVDWNPEAMKALARRTAAGGEAL</sequence>
<organism evidence="2 3">
    <name type="scientific">Lacipirellula parvula</name>
    <dbReference type="NCBI Taxonomy" id="2650471"/>
    <lineage>
        <taxon>Bacteria</taxon>
        <taxon>Pseudomonadati</taxon>
        <taxon>Planctomycetota</taxon>
        <taxon>Planctomycetia</taxon>
        <taxon>Pirellulales</taxon>
        <taxon>Lacipirellulaceae</taxon>
        <taxon>Lacipirellula</taxon>
    </lineage>
</organism>
<gene>
    <name evidence="2" type="ORF">PLANPX_1760</name>
</gene>